<keyword evidence="2" id="KW-0479">Metal-binding</keyword>
<evidence type="ECO:0000256" key="5">
    <source>
        <dbReference type="ARBA" id="ARBA00023015"/>
    </source>
</evidence>
<reference evidence="13" key="2">
    <citation type="submission" date="2025-08" db="UniProtKB">
        <authorList>
            <consortium name="RefSeq"/>
        </authorList>
    </citation>
    <scope>IDENTIFICATION</scope>
    <source>
        <tissue evidence="13">Leaves</tissue>
    </source>
</reference>
<keyword evidence="12" id="KW-1185">Reference proteome</keyword>
<dbReference type="FunFam" id="2.20.25.80:FF:000003">
    <property type="entry name" value="WRKY transcription factor 57"/>
    <property type="match status" value="1"/>
</dbReference>
<protein>
    <submittedName>
        <fullName evidence="13">WRKY transcription factor 1-like isoform X1</fullName>
    </submittedName>
</protein>
<dbReference type="SMART" id="SM00774">
    <property type="entry name" value="WRKY"/>
    <property type="match status" value="2"/>
</dbReference>
<feature type="region of interest" description="Disordered" evidence="10">
    <location>
        <begin position="513"/>
        <end position="538"/>
    </location>
</feature>
<keyword evidence="6" id="KW-0238">DNA-binding</keyword>
<dbReference type="GO" id="GO:0005634">
    <property type="term" value="C:nucleus"/>
    <property type="evidence" value="ECO:0007669"/>
    <property type="project" value="UniProtKB-SubCell"/>
</dbReference>
<evidence type="ECO:0000313" key="13">
    <source>
        <dbReference type="RefSeq" id="XP_027062250.1"/>
    </source>
</evidence>
<feature type="region of interest" description="Disordered" evidence="10">
    <location>
        <begin position="249"/>
        <end position="276"/>
    </location>
</feature>
<keyword evidence="3" id="KW-0677">Repeat</keyword>
<feature type="region of interest" description="Disordered" evidence="10">
    <location>
        <begin position="136"/>
        <end position="165"/>
    </location>
</feature>
<feature type="domain" description="WRKY" evidence="11">
    <location>
        <begin position="452"/>
        <end position="517"/>
    </location>
</feature>
<evidence type="ECO:0000256" key="2">
    <source>
        <dbReference type="ARBA" id="ARBA00022723"/>
    </source>
</evidence>
<dbReference type="AlphaFoldDB" id="A0A6P6S7W4"/>
<comment type="similarity">
    <text evidence="9">Belongs to the WRKY group I family.</text>
</comment>
<dbReference type="InterPro" id="IPR036576">
    <property type="entry name" value="WRKY_dom_sf"/>
</dbReference>
<dbReference type="OrthoDB" id="1918969at2759"/>
<dbReference type="SMR" id="A0A6P6S7W4"/>
<keyword evidence="7" id="KW-0804">Transcription</keyword>
<evidence type="ECO:0000256" key="3">
    <source>
        <dbReference type="ARBA" id="ARBA00022737"/>
    </source>
</evidence>
<evidence type="ECO:0000256" key="8">
    <source>
        <dbReference type="ARBA" id="ARBA00023242"/>
    </source>
</evidence>
<dbReference type="InterPro" id="IPR003657">
    <property type="entry name" value="WRKY_dom"/>
</dbReference>
<dbReference type="Pfam" id="PF03106">
    <property type="entry name" value="WRKY"/>
    <property type="match status" value="2"/>
</dbReference>
<evidence type="ECO:0000256" key="7">
    <source>
        <dbReference type="ARBA" id="ARBA00023163"/>
    </source>
</evidence>
<dbReference type="GO" id="GO:0046872">
    <property type="term" value="F:metal ion binding"/>
    <property type="evidence" value="ECO:0007669"/>
    <property type="project" value="UniProtKB-KW"/>
</dbReference>
<evidence type="ECO:0000256" key="10">
    <source>
        <dbReference type="SAM" id="MobiDB-lite"/>
    </source>
</evidence>
<dbReference type="Gene3D" id="2.20.25.80">
    <property type="entry name" value="WRKY domain"/>
    <property type="match status" value="2"/>
</dbReference>
<keyword evidence="8" id="KW-0539">Nucleus</keyword>
<organism evidence="12 13">
    <name type="scientific">Coffea arabica</name>
    <name type="common">Arabian coffee</name>
    <dbReference type="NCBI Taxonomy" id="13443"/>
    <lineage>
        <taxon>Eukaryota</taxon>
        <taxon>Viridiplantae</taxon>
        <taxon>Streptophyta</taxon>
        <taxon>Embryophyta</taxon>
        <taxon>Tracheophyta</taxon>
        <taxon>Spermatophyta</taxon>
        <taxon>Magnoliopsida</taxon>
        <taxon>eudicotyledons</taxon>
        <taxon>Gunneridae</taxon>
        <taxon>Pentapetalae</taxon>
        <taxon>asterids</taxon>
        <taxon>lamiids</taxon>
        <taxon>Gentianales</taxon>
        <taxon>Rubiaceae</taxon>
        <taxon>Ixoroideae</taxon>
        <taxon>Gardenieae complex</taxon>
        <taxon>Bertiereae - Coffeeae clade</taxon>
        <taxon>Coffeeae</taxon>
        <taxon>Coffea</taxon>
    </lineage>
</organism>
<dbReference type="FunFam" id="2.20.25.80:FF:000006">
    <property type="entry name" value="WRKY transcription factor"/>
    <property type="match status" value="1"/>
</dbReference>
<feature type="compositionally biased region" description="Polar residues" evidence="10">
    <location>
        <begin position="144"/>
        <end position="158"/>
    </location>
</feature>
<dbReference type="SUPFAM" id="SSF118290">
    <property type="entry name" value="WRKY DNA-binding domain"/>
    <property type="match status" value="2"/>
</dbReference>
<dbReference type="InterPro" id="IPR044810">
    <property type="entry name" value="WRKY_plant"/>
</dbReference>
<feature type="compositionally biased region" description="Polar residues" evidence="10">
    <location>
        <begin position="262"/>
        <end position="273"/>
    </location>
</feature>
<keyword evidence="5" id="KW-0805">Transcription regulation</keyword>
<dbReference type="GO" id="GO:0003700">
    <property type="term" value="F:DNA-binding transcription factor activity"/>
    <property type="evidence" value="ECO:0007669"/>
    <property type="project" value="InterPro"/>
</dbReference>
<accession>A0A6P6S7W4</accession>
<dbReference type="Proteomes" id="UP001652660">
    <property type="component" value="Chromosome 5e"/>
</dbReference>
<keyword evidence="4" id="KW-0862">Zinc</keyword>
<evidence type="ECO:0000313" key="12">
    <source>
        <dbReference type="Proteomes" id="UP001652660"/>
    </source>
</evidence>
<proteinExistence type="inferred from homology"/>
<evidence type="ECO:0000256" key="6">
    <source>
        <dbReference type="ARBA" id="ARBA00023125"/>
    </source>
</evidence>
<dbReference type="PROSITE" id="PS50811">
    <property type="entry name" value="WRKY"/>
    <property type="match status" value="2"/>
</dbReference>
<name>A0A6P6S7W4_COFAR</name>
<sequence>MQPRDSPHNGVPVSPSNSGEFVSCVVPKIESGSLQQKQISASESCEPEAHKVPPLVKNEKDELNQWQSHGAGNHSTAYGETEVLDSGKDVAISNRVSIVPKKELVSDGQLHASVSSKQLIPENGNRASQFNQVSVQPKEELGPSEQNLSPHTGSNTPMSGEKLIPESGTHVSQFNHVSIITKMDPDGPEQEQGTDAGKDASLPCEGRGTDSSVLEKSLQHMQNTNMRVCTSSSDQEKITYSAKPEKVLYKLQPRRNPDSGVHATQSEQGSNSPRIREKALDDGYNWRKYGQKLVKGNVFVRSYYKCTYSTCRAKKQVERLHDGRLTDIKYIGKHEHPKLQSSPQCTAFVSPSEVSKADMPAIATSEAEDELVVAHNDKPQPIDPAETPRELAATASNNSTGKAVPQLHNPRDDIDNDISPTSKRQKRETCDVHNNQVKKTHCESRQVVHMMSEVDIVNDGYRWRKYGQKLVKGNPNPRSYYRCSNAGCTVKKHVERSSHDPKVVITTYEGKHDHDMPASRTVGHSATESGTNGTTMKGEAKSEIGEHNAVGVDLIVNIGAN</sequence>
<dbReference type="PANTHER" id="PTHR31221">
    <property type="entry name" value="WRKY TRANSCRIPTION FACTOR PROTEIN 1-RELATED"/>
    <property type="match status" value="1"/>
</dbReference>
<gene>
    <name evidence="13" type="primary">LOC113688579</name>
</gene>
<evidence type="ECO:0000256" key="4">
    <source>
        <dbReference type="ARBA" id="ARBA00022833"/>
    </source>
</evidence>
<evidence type="ECO:0000259" key="11">
    <source>
        <dbReference type="PROSITE" id="PS50811"/>
    </source>
</evidence>
<evidence type="ECO:0000256" key="9">
    <source>
        <dbReference type="ARBA" id="ARBA00061157"/>
    </source>
</evidence>
<feature type="domain" description="WRKY" evidence="11">
    <location>
        <begin position="275"/>
        <end position="339"/>
    </location>
</feature>
<feature type="region of interest" description="Disordered" evidence="10">
    <location>
        <begin position="394"/>
        <end position="433"/>
    </location>
</feature>
<evidence type="ECO:0000256" key="1">
    <source>
        <dbReference type="ARBA" id="ARBA00004123"/>
    </source>
</evidence>
<comment type="subcellular location">
    <subcellularLocation>
        <location evidence="1">Nucleus</location>
    </subcellularLocation>
</comment>
<dbReference type="GeneID" id="113688579"/>
<dbReference type="PANTHER" id="PTHR31221:SF193">
    <property type="entry name" value="WRKY TRANSCRIPTION FACTOR PROTEIN 1-RELATED"/>
    <property type="match status" value="1"/>
</dbReference>
<dbReference type="GO" id="GO:0043565">
    <property type="term" value="F:sequence-specific DNA binding"/>
    <property type="evidence" value="ECO:0007669"/>
    <property type="project" value="InterPro"/>
</dbReference>
<feature type="compositionally biased region" description="Polar residues" evidence="10">
    <location>
        <begin position="522"/>
        <end position="535"/>
    </location>
</feature>
<dbReference type="RefSeq" id="XP_027062250.1">
    <property type="nucleotide sequence ID" value="XM_027206449.2"/>
</dbReference>
<feature type="region of interest" description="Disordered" evidence="10">
    <location>
        <begin position="181"/>
        <end position="210"/>
    </location>
</feature>
<reference evidence="12" key="1">
    <citation type="journal article" date="2025" name="Foods">
        <title>Unveiling the Microbial Signatures of Arabica Coffee Cherries: Insights into Ripeness Specific Diversity, Functional Traits, and Implications for Quality and Safety.</title>
        <authorList>
            <consortium name="RefSeq"/>
            <person name="Tenea G.N."/>
            <person name="Cifuentes V."/>
            <person name="Reyes P."/>
            <person name="Cevallos-Vallejos M."/>
        </authorList>
    </citation>
    <scope>NUCLEOTIDE SEQUENCE [LARGE SCALE GENOMIC DNA]</scope>
</reference>